<dbReference type="SMART" id="SM00342">
    <property type="entry name" value="HTH_ARAC"/>
    <property type="match status" value="1"/>
</dbReference>
<protein>
    <submittedName>
        <fullName evidence="5">AraC family transcriptional regulator</fullName>
    </submittedName>
</protein>
<keyword evidence="3" id="KW-0804">Transcription</keyword>
<dbReference type="Proteomes" id="UP000787472">
    <property type="component" value="Unassembled WGS sequence"/>
</dbReference>
<dbReference type="Pfam" id="PF12625">
    <property type="entry name" value="Arabinose_bd"/>
    <property type="match status" value="1"/>
</dbReference>
<dbReference type="GO" id="GO:0003700">
    <property type="term" value="F:DNA-binding transcription factor activity"/>
    <property type="evidence" value="ECO:0007669"/>
    <property type="project" value="InterPro"/>
</dbReference>
<dbReference type="RefSeq" id="WP_167185716.1">
    <property type="nucleotide sequence ID" value="NZ_JAAONZ010000006.1"/>
</dbReference>
<dbReference type="PANTHER" id="PTHR47894">
    <property type="entry name" value="HTH-TYPE TRANSCRIPTIONAL REGULATOR GADX"/>
    <property type="match status" value="1"/>
</dbReference>
<dbReference type="AlphaFoldDB" id="A0A9E5JUV9"/>
<name>A0A9E5JUV9_9GAMM</name>
<evidence type="ECO:0000256" key="1">
    <source>
        <dbReference type="ARBA" id="ARBA00023015"/>
    </source>
</evidence>
<accession>A0A9E5JUV9</accession>
<keyword evidence="1" id="KW-0805">Transcription regulation</keyword>
<reference evidence="5" key="1">
    <citation type="submission" date="2020-03" db="EMBL/GenBank/DDBJ databases">
        <authorList>
            <person name="Guo F."/>
        </authorList>
    </citation>
    <scope>NUCLEOTIDE SEQUENCE</scope>
    <source>
        <strain evidence="5">JCM 30134</strain>
    </source>
</reference>
<evidence type="ECO:0000256" key="2">
    <source>
        <dbReference type="ARBA" id="ARBA00023125"/>
    </source>
</evidence>
<evidence type="ECO:0000313" key="6">
    <source>
        <dbReference type="Proteomes" id="UP000787472"/>
    </source>
</evidence>
<dbReference type="PROSITE" id="PS01124">
    <property type="entry name" value="HTH_ARAC_FAMILY_2"/>
    <property type="match status" value="1"/>
</dbReference>
<keyword evidence="6" id="KW-1185">Reference proteome</keyword>
<keyword evidence="2" id="KW-0238">DNA-binding</keyword>
<comment type="caution">
    <text evidence="5">The sequence shown here is derived from an EMBL/GenBank/DDBJ whole genome shotgun (WGS) entry which is preliminary data.</text>
</comment>
<organism evidence="5 6">
    <name type="scientific">Pseudomaricurvus hydrocarbonicus</name>
    <dbReference type="NCBI Taxonomy" id="1470433"/>
    <lineage>
        <taxon>Bacteria</taxon>
        <taxon>Pseudomonadati</taxon>
        <taxon>Pseudomonadota</taxon>
        <taxon>Gammaproteobacteria</taxon>
        <taxon>Cellvibrionales</taxon>
        <taxon>Cellvibrionaceae</taxon>
        <taxon>Pseudomaricurvus</taxon>
    </lineage>
</organism>
<dbReference type="Gene3D" id="1.10.10.60">
    <property type="entry name" value="Homeodomain-like"/>
    <property type="match status" value="1"/>
</dbReference>
<dbReference type="Pfam" id="PF12833">
    <property type="entry name" value="HTH_18"/>
    <property type="match status" value="1"/>
</dbReference>
<evidence type="ECO:0000256" key="3">
    <source>
        <dbReference type="ARBA" id="ARBA00023163"/>
    </source>
</evidence>
<dbReference type="InterPro" id="IPR009057">
    <property type="entry name" value="Homeodomain-like_sf"/>
</dbReference>
<dbReference type="PANTHER" id="PTHR47894:SF4">
    <property type="entry name" value="HTH-TYPE TRANSCRIPTIONAL REGULATOR GADX"/>
    <property type="match status" value="1"/>
</dbReference>
<evidence type="ECO:0000259" key="4">
    <source>
        <dbReference type="PROSITE" id="PS01124"/>
    </source>
</evidence>
<feature type="domain" description="HTH araC/xylS-type" evidence="4">
    <location>
        <begin position="250"/>
        <end position="348"/>
    </location>
</feature>
<dbReference type="InterPro" id="IPR018060">
    <property type="entry name" value="HTH_AraC"/>
</dbReference>
<dbReference type="InterPro" id="IPR032687">
    <property type="entry name" value="AraC-type_N"/>
</dbReference>
<dbReference type="InterPro" id="IPR020449">
    <property type="entry name" value="Tscrpt_reg_AraC-type_HTH"/>
</dbReference>
<dbReference type="GO" id="GO:0000976">
    <property type="term" value="F:transcription cis-regulatory region binding"/>
    <property type="evidence" value="ECO:0007669"/>
    <property type="project" value="TreeGrafter"/>
</dbReference>
<gene>
    <name evidence="5" type="ORF">G8770_10120</name>
</gene>
<dbReference type="PRINTS" id="PR00032">
    <property type="entry name" value="HTHARAC"/>
</dbReference>
<dbReference type="GO" id="GO:0005829">
    <property type="term" value="C:cytosol"/>
    <property type="evidence" value="ECO:0007669"/>
    <property type="project" value="TreeGrafter"/>
</dbReference>
<dbReference type="InterPro" id="IPR018062">
    <property type="entry name" value="HTH_AraC-typ_CS"/>
</dbReference>
<sequence length="353" mass="39980">MGDNHFFTLDGPLDSMPLEHQMRCANLSGFAYLTEQIGKDPRQILERHNIDPWLARDPDNHIECQSLVNLLEYCSSSFNDPTFGLRLAELQQPDVFGCITALCRSSSRVRQSIQRFIEYMPVVHSPTIQLELVEGNDIAELRWGVRNNLGINDQANYQAAVLIMKLLRQIGGLRFKPSYINLSVDIRSKDIPILEKSLGCHFNKNRTDNAIAFPRALLERQVPSANNLLSSLLGGYLDQVKKASRKSNPERVQDYVRGALQSHNCSVERCARKLGMSVRTLQSQLSDAGLKFSDIVQDQRVELAKSYLTQEHLTLDDVAAKLGYAEQCSFGRAFKRWTGQTPKHYRLSNNQEA</sequence>
<proteinExistence type="predicted"/>
<dbReference type="SUPFAM" id="SSF46689">
    <property type="entry name" value="Homeodomain-like"/>
    <property type="match status" value="1"/>
</dbReference>
<evidence type="ECO:0000313" key="5">
    <source>
        <dbReference type="EMBL" id="NHO65896.1"/>
    </source>
</evidence>
<dbReference type="EMBL" id="JAAONZ010000006">
    <property type="protein sequence ID" value="NHO65896.1"/>
    <property type="molecule type" value="Genomic_DNA"/>
</dbReference>
<dbReference type="PROSITE" id="PS00041">
    <property type="entry name" value="HTH_ARAC_FAMILY_1"/>
    <property type="match status" value="1"/>
</dbReference>